<dbReference type="Proteomes" id="UP000030826">
    <property type="component" value="Unassembled WGS sequence"/>
</dbReference>
<dbReference type="CDD" id="cd03468">
    <property type="entry name" value="PolY_like"/>
    <property type="match status" value="1"/>
</dbReference>
<evidence type="ECO:0000256" key="3">
    <source>
        <dbReference type="ARBA" id="ARBA00011245"/>
    </source>
</evidence>
<sequence>MARVISVFLPNWPTDRLRRKAGDAAPPGEAPLVIAGREKNRRVVTAADPAARALGLRAGMPVTKAQAMVPGLHIEPADPRADLDSLERLALWVLQRFSPIAAADAPDGIVIDATGADHLHGGEAAMLEALTGRLVMSGVTARAAIADSWGAAHALARYAADPLFVTPPGETIPGLAPLPLQALRLPPAIAAGLNDLGFVRIGDLIGQPRAPLTRRFGPELCRRLDQALGEIAEPIEPIRPEELVSVRRVFAEPIGAAETIARYIRKLVMALCEALEGRGLGARRLDLLCHRVDNRIETVRIGLAMPVRDSARLTRLLCDRIETIAPGFGIEIMSLTATLAEPLPLRQAASSLIEEGAPDLSGLIDTLANRVGARAVYRFAPVASDVPERSVRRLPALAEDTGAGWPDHWPRPSRLLSRPEPIETMALLPDHPPNWFSWKGVRRRVRRADGPERIFGEWWKRDAELIAVRDYFRVEDDAGERFWIFRSGDGEDAATGSHRWFLHGIFG</sequence>
<dbReference type="PANTHER" id="PTHR35369">
    <property type="entry name" value="BLR3025 PROTEIN-RELATED"/>
    <property type="match status" value="1"/>
</dbReference>
<dbReference type="InterPro" id="IPR043128">
    <property type="entry name" value="Rev_trsase/Diguanyl_cyclase"/>
</dbReference>
<dbReference type="STRING" id="370622.LA66_15140"/>
<dbReference type="PANTHER" id="PTHR35369:SF2">
    <property type="entry name" value="BLR3025 PROTEIN"/>
    <property type="match status" value="1"/>
</dbReference>
<feature type="domain" description="UmuC" evidence="8">
    <location>
        <begin position="31"/>
        <end position="74"/>
    </location>
</feature>
<dbReference type="EMBL" id="JRFJ01000004">
    <property type="protein sequence ID" value="KHJ53915.1"/>
    <property type="molecule type" value="Genomic_DNA"/>
</dbReference>
<dbReference type="Gene3D" id="3.30.70.270">
    <property type="match status" value="1"/>
</dbReference>
<dbReference type="InterPro" id="IPR017961">
    <property type="entry name" value="DNA_pol_Y-fam_little_finger"/>
</dbReference>
<comment type="caution">
    <text evidence="9">The sequence shown here is derived from an EMBL/GenBank/DDBJ whole genome shotgun (WGS) entry which is preliminary data.</text>
</comment>
<dbReference type="EC" id="2.7.7.7" evidence="4"/>
<keyword evidence="5" id="KW-0227">DNA damage</keyword>
<dbReference type="RefSeq" id="WP_039194726.1">
    <property type="nucleotide sequence ID" value="NZ_BBWQ01000022.1"/>
</dbReference>
<dbReference type="AlphaFoldDB" id="A0A0B1Q504"/>
<dbReference type="InterPro" id="IPR043502">
    <property type="entry name" value="DNA/RNA_pol_sf"/>
</dbReference>
<comment type="similarity">
    <text evidence="2">Belongs to the DNA polymerase type-Y family.</text>
</comment>
<dbReference type="GO" id="GO:0016740">
    <property type="term" value="F:transferase activity"/>
    <property type="evidence" value="ECO:0007669"/>
    <property type="project" value="UniProtKB-KW"/>
</dbReference>
<accession>A0A0B1Q504</accession>
<reference evidence="9 10" key="1">
    <citation type="submission" date="2014-09" db="EMBL/GenBank/DDBJ databases">
        <title>Isolation and characterization of Aurantimonas altamirensis ON-56566 from clinical sample following a dog bite.</title>
        <authorList>
            <person name="Eshaghi A."/>
            <person name="Li A."/>
            <person name="Shahinas D."/>
            <person name="Bahn P."/>
            <person name="Kus J.V."/>
            <person name="Patel S.N."/>
        </authorList>
    </citation>
    <scope>NUCLEOTIDE SEQUENCE [LARGE SCALE GENOMIC DNA]</scope>
    <source>
        <strain evidence="9 10">ON-56566</strain>
    </source>
</reference>
<evidence type="ECO:0000256" key="2">
    <source>
        <dbReference type="ARBA" id="ARBA00010945"/>
    </source>
</evidence>
<dbReference type="SUPFAM" id="SSF56672">
    <property type="entry name" value="DNA/RNA polymerases"/>
    <property type="match status" value="1"/>
</dbReference>
<comment type="function">
    <text evidence="6">Poorly processive, error-prone DNA polymerase involved in untargeted mutagenesis. Copies undamaged DNA at stalled replication forks, which arise in vivo from mismatched or misaligned primer ends. These misaligned primers can be extended by PolIV. Exhibits no 3'-5' exonuclease (proofreading) activity. May be involved in translesional synthesis, in conjunction with the beta clamp from PolIII.</text>
</comment>
<protein>
    <recommendedName>
        <fullName evidence="4">DNA-directed DNA polymerase</fullName>
        <ecNumber evidence="4">2.7.7.7</ecNumber>
    </recommendedName>
</protein>
<dbReference type="InterPro" id="IPR050356">
    <property type="entry name" value="SulA_CellDiv_inhibitor"/>
</dbReference>
<dbReference type="PROSITE" id="PS50173">
    <property type="entry name" value="UMUC"/>
    <property type="match status" value="1"/>
</dbReference>
<organism evidence="9 10">
    <name type="scientific">Aureimonas altamirensis</name>
    <dbReference type="NCBI Taxonomy" id="370622"/>
    <lineage>
        <taxon>Bacteria</taxon>
        <taxon>Pseudomonadati</taxon>
        <taxon>Pseudomonadota</taxon>
        <taxon>Alphaproteobacteria</taxon>
        <taxon>Hyphomicrobiales</taxon>
        <taxon>Aurantimonadaceae</taxon>
        <taxon>Aureimonas</taxon>
    </lineage>
</organism>
<evidence type="ECO:0000313" key="10">
    <source>
        <dbReference type="Proteomes" id="UP000030826"/>
    </source>
</evidence>
<comment type="cofactor">
    <cofactor evidence="1">
        <name>Mg(2+)</name>
        <dbReference type="ChEBI" id="CHEBI:18420"/>
    </cofactor>
</comment>
<name>A0A0B1Q504_9HYPH</name>
<gene>
    <name evidence="9" type="ORF">LA66_15140</name>
</gene>
<evidence type="ECO:0000256" key="1">
    <source>
        <dbReference type="ARBA" id="ARBA00001946"/>
    </source>
</evidence>
<dbReference type="Gene3D" id="3.40.1170.60">
    <property type="match status" value="1"/>
</dbReference>
<evidence type="ECO:0000259" key="8">
    <source>
        <dbReference type="PROSITE" id="PS50173"/>
    </source>
</evidence>
<evidence type="ECO:0000256" key="4">
    <source>
        <dbReference type="ARBA" id="ARBA00012417"/>
    </source>
</evidence>
<evidence type="ECO:0000256" key="7">
    <source>
        <dbReference type="ARBA" id="ARBA00049244"/>
    </source>
</evidence>
<dbReference type="Pfam" id="PF11799">
    <property type="entry name" value="IMS_C"/>
    <property type="match status" value="1"/>
</dbReference>
<dbReference type="Pfam" id="PF00817">
    <property type="entry name" value="IMS"/>
    <property type="match status" value="1"/>
</dbReference>
<proteinExistence type="inferred from homology"/>
<evidence type="ECO:0000313" key="9">
    <source>
        <dbReference type="EMBL" id="KHJ53915.1"/>
    </source>
</evidence>
<comment type="catalytic activity">
    <reaction evidence="7">
        <text>DNA(n) + a 2'-deoxyribonucleoside 5'-triphosphate = DNA(n+1) + diphosphate</text>
        <dbReference type="Rhea" id="RHEA:22508"/>
        <dbReference type="Rhea" id="RHEA-COMP:17339"/>
        <dbReference type="Rhea" id="RHEA-COMP:17340"/>
        <dbReference type="ChEBI" id="CHEBI:33019"/>
        <dbReference type="ChEBI" id="CHEBI:61560"/>
        <dbReference type="ChEBI" id="CHEBI:173112"/>
        <dbReference type="EC" id="2.7.7.7"/>
    </reaction>
</comment>
<evidence type="ECO:0000256" key="6">
    <source>
        <dbReference type="ARBA" id="ARBA00025589"/>
    </source>
</evidence>
<comment type="subunit">
    <text evidence="3">Monomer.</text>
</comment>
<dbReference type="InterPro" id="IPR001126">
    <property type="entry name" value="UmuC"/>
</dbReference>
<evidence type="ECO:0000256" key="5">
    <source>
        <dbReference type="ARBA" id="ARBA00022763"/>
    </source>
</evidence>
<dbReference type="GO" id="GO:0003684">
    <property type="term" value="F:damaged DNA binding"/>
    <property type="evidence" value="ECO:0007669"/>
    <property type="project" value="InterPro"/>
</dbReference>
<keyword evidence="9" id="KW-0808">Transferase</keyword>
<dbReference type="OrthoDB" id="9788640at2"/>
<dbReference type="GO" id="GO:0006281">
    <property type="term" value="P:DNA repair"/>
    <property type="evidence" value="ECO:0007669"/>
    <property type="project" value="InterPro"/>
</dbReference>